<dbReference type="Proteomes" id="UP001243009">
    <property type="component" value="Unassembled WGS sequence"/>
</dbReference>
<dbReference type="EMBL" id="JAUTWS010000087">
    <property type="protein sequence ID" value="MDO9713403.1"/>
    <property type="molecule type" value="Genomic_DNA"/>
</dbReference>
<accession>A0ABT9EB40</accession>
<evidence type="ECO:0000256" key="1">
    <source>
        <dbReference type="SAM" id="MobiDB-lite"/>
    </source>
</evidence>
<comment type="caution">
    <text evidence="2">The sequence shown here is derived from an EMBL/GenBank/DDBJ whole genome shotgun (WGS) entry which is preliminary data.</text>
</comment>
<feature type="compositionally biased region" description="Low complexity" evidence="1">
    <location>
        <begin position="1"/>
        <end position="13"/>
    </location>
</feature>
<protein>
    <submittedName>
        <fullName evidence="2">Uncharacterized protein</fullName>
    </submittedName>
</protein>
<evidence type="ECO:0000313" key="2">
    <source>
        <dbReference type="EMBL" id="MDO9713403.1"/>
    </source>
</evidence>
<feature type="region of interest" description="Disordered" evidence="1">
    <location>
        <begin position="1"/>
        <end position="23"/>
    </location>
</feature>
<gene>
    <name evidence="2" type="ORF">Q7A36_34065</name>
</gene>
<dbReference type="RefSeq" id="WP_305108261.1">
    <property type="nucleotide sequence ID" value="NZ_JAUTWS010000087.1"/>
</dbReference>
<sequence length="205" mass="21565">MQPATGEPGPTAPGFGGYAAPGGTAPELGRGATEALLPVAGGSFTLPFLLAALRPDAARWLGRDGLGRLAAPLGMRAAALAALLDTAPPPAALGENGPWSGLRVPVHAKNSQIEWIELCWRPDRGALRRRHDLGSFALRLALPETGRIEFRGRLEGVRLDAVMEIERPQPRPLAAALSAAFDRVLDLLGLEGVLTVRNGANLRRA</sequence>
<name>A0ABT9EB40_9PROT</name>
<evidence type="ECO:0000313" key="3">
    <source>
        <dbReference type="Proteomes" id="UP001243009"/>
    </source>
</evidence>
<keyword evidence="3" id="KW-1185">Reference proteome</keyword>
<organism evidence="2 3">
    <name type="scientific">Paracraurococcus lichenis</name>
    <dbReference type="NCBI Taxonomy" id="3064888"/>
    <lineage>
        <taxon>Bacteria</taxon>
        <taxon>Pseudomonadati</taxon>
        <taxon>Pseudomonadota</taxon>
        <taxon>Alphaproteobacteria</taxon>
        <taxon>Acetobacterales</taxon>
        <taxon>Roseomonadaceae</taxon>
        <taxon>Paracraurococcus</taxon>
    </lineage>
</organism>
<reference evidence="2 3" key="1">
    <citation type="submission" date="2023-08" db="EMBL/GenBank/DDBJ databases">
        <title>The draft genome sequence of Paracraurococcus sp. LOR1-02.</title>
        <authorList>
            <person name="Kingkaew E."/>
            <person name="Tanasupawat S."/>
        </authorList>
    </citation>
    <scope>NUCLEOTIDE SEQUENCE [LARGE SCALE GENOMIC DNA]</scope>
    <source>
        <strain evidence="2 3">LOR1-02</strain>
    </source>
</reference>
<proteinExistence type="predicted"/>